<keyword evidence="4" id="KW-0472">Membrane</keyword>
<dbReference type="OrthoDB" id="284184at2759"/>
<sequence length="777" mass="84478">MEEKSGQPGLRSSTSAISQLLRRLRYQGAAQWVTLILVASCICLFMFTSSFNSAAYRRPASDVDAPSDVEKGSGSDSENALDVPGNEDAVPAAAGNNLDDINADLVEEAVPEFTGPNFWDGVDWDDPLELPDKVAGSVFEMTVETGEEDIELKTAKGDIQVTTVFFRESIPKTKSRMDILLLHGSRFNSETWITVDTTKTFAAMGYRATAIDLPGFGNSAGQVMFGEQAAQFIDAFCQAHGIRNPVVVAPSMSGGYALPYLMSRPFNVTGFVALAPTSTERYKPADYQKVQVPILTVYGTKDSTFGSQVQKRLGYAPNSQTKLIQDAHHATYLDQPDEWHRVAYIFFRRIEGWAAKQAKSGITTTQHPPVVTHNAAETLAPEVTLPALNVPPMRKFINTNGFDQIPTGPIPTHPSLSPSGTLGDLYGMPAFINGKPVTVEDAARLKADPAYFNKPQQPEPTTSPAVVAQPNVQPANAAPQSQALFGDALPIQPSNIPPQPQGIPPITLPKQQTLQEAQSEFQSASLAAQSQPFPSIQQLQQQPFAQQNIPQLGSPARTAPIHLPIADSSAQMDWVRQNIQTQPIPVNPMIQALPGFQQAMAHQNGLPQQAMPLGNAASLPAGPPVTFVNPYQSLHSNGPPAVRQAQQNLLPAPLMPNGQRALVPGNPPPTMTAQQRQQYEAARQSVQNPGLLLNRQTRSLNNQGIWQQSAQGYQVNNGRVRVGGAEMEKRLQELQRAQYREYLLFKQWLDIPAEAVGKKGLKPEFVNPKDTGSMEKA</sequence>
<dbReference type="GO" id="GO:0005737">
    <property type="term" value="C:cytoplasm"/>
    <property type="evidence" value="ECO:0007669"/>
    <property type="project" value="UniProtKB-SubCell"/>
</dbReference>
<feature type="region of interest" description="Disordered" evidence="3">
    <location>
        <begin position="488"/>
        <end position="507"/>
    </location>
</feature>
<evidence type="ECO:0000256" key="4">
    <source>
        <dbReference type="SAM" id="Phobius"/>
    </source>
</evidence>
<evidence type="ECO:0000313" key="7">
    <source>
        <dbReference type="Proteomes" id="UP000192578"/>
    </source>
</evidence>
<reference evidence="7" key="1">
    <citation type="submission" date="2017-01" db="EMBL/GenBank/DDBJ databases">
        <title>Comparative genomics of anhydrobiosis in the tardigrade Hypsibius dujardini.</title>
        <authorList>
            <person name="Yoshida Y."/>
            <person name="Koutsovoulos G."/>
            <person name="Laetsch D."/>
            <person name="Stevens L."/>
            <person name="Kumar S."/>
            <person name="Horikawa D."/>
            <person name="Ishino K."/>
            <person name="Komine S."/>
            <person name="Tomita M."/>
            <person name="Blaxter M."/>
            <person name="Arakawa K."/>
        </authorList>
    </citation>
    <scope>NUCLEOTIDE SEQUENCE [LARGE SCALE GENOMIC DNA]</scope>
    <source>
        <strain evidence="7">Z151</strain>
    </source>
</reference>
<dbReference type="AlphaFoldDB" id="A0A1W0X0B7"/>
<dbReference type="Proteomes" id="UP000192578">
    <property type="component" value="Unassembled WGS sequence"/>
</dbReference>
<gene>
    <name evidence="6" type="ORF">BV898_04992</name>
</gene>
<feature type="transmembrane region" description="Helical" evidence="4">
    <location>
        <begin position="32"/>
        <end position="51"/>
    </location>
</feature>
<feature type="domain" description="Serine aminopeptidase S33" evidence="5">
    <location>
        <begin position="176"/>
        <end position="277"/>
    </location>
</feature>
<dbReference type="EMBL" id="MTYJ01000026">
    <property type="protein sequence ID" value="OQV20917.1"/>
    <property type="molecule type" value="Genomic_DNA"/>
</dbReference>
<evidence type="ECO:0000256" key="1">
    <source>
        <dbReference type="ARBA" id="ARBA00004496"/>
    </source>
</evidence>
<evidence type="ECO:0000256" key="2">
    <source>
        <dbReference type="ARBA" id="ARBA00022490"/>
    </source>
</evidence>
<proteinExistence type="predicted"/>
<dbReference type="SUPFAM" id="SSF53474">
    <property type="entry name" value="alpha/beta-Hydrolases"/>
    <property type="match status" value="1"/>
</dbReference>
<dbReference type="InterPro" id="IPR029058">
    <property type="entry name" value="AB_hydrolase_fold"/>
</dbReference>
<comment type="subcellular location">
    <subcellularLocation>
        <location evidence="1">Cytoplasm</location>
    </subcellularLocation>
</comment>
<dbReference type="Pfam" id="PF12146">
    <property type="entry name" value="Hydrolase_4"/>
    <property type="match status" value="1"/>
</dbReference>
<name>A0A1W0X0B7_HYPEX</name>
<keyword evidence="2" id="KW-0963">Cytoplasm</keyword>
<organism evidence="6 7">
    <name type="scientific">Hypsibius exemplaris</name>
    <name type="common">Freshwater tardigrade</name>
    <dbReference type="NCBI Taxonomy" id="2072580"/>
    <lineage>
        <taxon>Eukaryota</taxon>
        <taxon>Metazoa</taxon>
        <taxon>Ecdysozoa</taxon>
        <taxon>Tardigrada</taxon>
        <taxon>Eutardigrada</taxon>
        <taxon>Parachela</taxon>
        <taxon>Hypsibioidea</taxon>
        <taxon>Hypsibiidae</taxon>
        <taxon>Hypsibius</taxon>
    </lineage>
</organism>
<dbReference type="PANTHER" id="PTHR46197">
    <property type="entry name" value="PROTEIN ABHD14B-LIKE"/>
    <property type="match status" value="1"/>
</dbReference>
<comment type="caution">
    <text evidence="6">The sequence shown here is derived from an EMBL/GenBank/DDBJ whole genome shotgun (WGS) entry which is preliminary data.</text>
</comment>
<evidence type="ECO:0000256" key="3">
    <source>
        <dbReference type="SAM" id="MobiDB-lite"/>
    </source>
</evidence>
<keyword evidence="4" id="KW-0812">Transmembrane</keyword>
<evidence type="ECO:0000259" key="5">
    <source>
        <dbReference type="Pfam" id="PF12146"/>
    </source>
</evidence>
<feature type="compositionally biased region" description="Pro residues" evidence="3">
    <location>
        <begin position="495"/>
        <end position="507"/>
    </location>
</feature>
<dbReference type="Gene3D" id="3.40.50.1820">
    <property type="entry name" value="alpha/beta hydrolase"/>
    <property type="match status" value="1"/>
</dbReference>
<dbReference type="PANTHER" id="PTHR46197:SF3">
    <property type="entry name" value="AB HYDROLASE-1 DOMAIN-CONTAINING PROTEIN"/>
    <property type="match status" value="1"/>
</dbReference>
<keyword evidence="4" id="KW-1133">Transmembrane helix</keyword>
<evidence type="ECO:0000313" key="6">
    <source>
        <dbReference type="EMBL" id="OQV20917.1"/>
    </source>
</evidence>
<feature type="region of interest" description="Disordered" evidence="3">
    <location>
        <begin position="59"/>
        <end position="92"/>
    </location>
</feature>
<keyword evidence="7" id="KW-1185">Reference proteome</keyword>
<accession>A0A1W0X0B7</accession>
<dbReference type="InterPro" id="IPR022742">
    <property type="entry name" value="Hydrolase_4"/>
</dbReference>
<protein>
    <recommendedName>
        <fullName evidence="5">Serine aminopeptidase S33 domain-containing protein</fullName>
    </recommendedName>
</protein>